<dbReference type="CDD" id="cd03244">
    <property type="entry name" value="ABCC_MRP_domain2"/>
    <property type="match status" value="1"/>
</dbReference>
<evidence type="ECO:0000313" key="15">
    <source>
        <dbReference type="EMBL" id="TIC29270.1"/>
    </source>
</evidence>
<evidence type="ECO:0000313" key="19">
    <source>
        <dbReference type="Proteomes" id="UP000307169"/>
    </source>
</evidence>
<dbReference type="InterPro" id="IPR011527">
    <property type="entry name" value="ABC1_TM_dom"/>
</dbReference>
<feature type="transmembrane region" description="Helical" evidence="10">
    <location>
        <begin position="328"/>
        <end position="353"/>
    </location>
</feature>
<feature type="region of interest" description="Disordered" evidence="9">
    <location>
        <begin position="409"/>
        <end position="428"/>
    </location>
</feature>
<feature type="transmembrane region" description="Helical" evidence="10">
    <location>
        <begin position="1009"/>
        <end position="1033"/>
    </location>
</feature>
<feature type="transmembrane region" description="Helical" evidence="10">
    <location>
        <begin position="758"/>
        <end position="782"/>
    </location>
</feature>
<dbReference type="GO" id="GO:0140359">
    <property type="term" value="F:ABC-type transporter activity"/>
    <property type="evidence" value="ECO:0007669"/>
    <property type="project" value="InterPro"/>
</dbReference>
<dbReference type="PANTHER" id="PTHR24223:SF399">
    <property type="entry name" value="ABC TRANSPORTER ATNG"/>
    <property type="match status" value="1"/>
</dbReference>
<dbReference type="PANTHER" id="PTHR24223">
    <property type="entry name" value="ATP-BINDING CASSETTE SUB-FAMILY C"/>
    <property type="match status" value="1"/>
</dbReference>
<evidence type="ECO:0000256" key="6">
    <source>
        <dbReference type="ARBA" id="ARBA00022989"/>
    </source>
</evidence>
<gene>
    <name evidence="16" type="ORF">E3Q03_03890</name>
    <name evidence="15" type="ORF">E3Q10_02665</name>
    <name evidence="14" type="ORF">E3Q17_02644</name>
</gene>
<dbReference type="InterPro" id="IPR050173">
    <property type="entry name" value="ABC_transporter_C-like"/>
</dbReference>
<dbReference type="InterPro" id="IPR027417">
    <property type="entry name" value="P-loop_NTPase"/>
</dbReference>
<evidence type="ECO:0000256" key="8">
    <source>
        <dbReference type="ARBA" id="ARBA00023180"/>
    </source>
</evidence>
<dbReference type="EMBL" id="SPRV01000065">
    <property type="protein sequence ID" value="TIC59382.1"/>
    <property type="molecule type" value="Genomic_DNA"/>
</dbReference>
<feature type="compositionally biased region" description="Polar residues" evidence="9">
    <location>
        <begin position="414"/>
        <end position="426"/>
    </location>
</feature>
<dbReference type="Proteomes" id="UP000305647">
    <property type="component" value="Unassembled WGS sequence"/>
</dbReference>
<dbReference type="EMBL" id="SPRH01000031">
    <property type="protein sequence ID" value="TIB99285.1"/>
    <property type="molecule type" value="Genomic_DNA"/>
</dbReference>
<feature type="transmembrane region" description="Helical" evidence="10">
    <location>
        <begin position="219"/>
        <end position="242"/>
    </location>
</feature>
<dbReference type="CDD" id="cd18579">
    <property type="entry name" value="ABC_6TM_ABCC_D1"/>
    <property type="match status" value="1"/>
</dbReference>
<dbReference type="Proteomes" id="UP000305362">
    <property type="component" value="Unassembled WGS sequence"/>
</dbReference>
<keyword evidence="5" id="KW-0067">ATP-binding</keyword>
<dbReference type="Pfam" id="PF00664">
    <property type="entry name" value="ABC_membrane"/>
    <property type="match status" value="2"/>
</dbReference>
<dbReference type="Gene3D" id="1.20.1560.10">
    <property type="entry name" value="ABC transporter type 1, transmembrane domain"/>
    <property type="match status" value="2"/>
</dbReference>
<proteinExistence type="predicted"/>
<feature type="domain" description="ABC transmembrane type-1" evidence="13">
    <location>
        <begin position="109"/>
        <end position="388"/>
    </location>
</feature>
<keyword evidence="8" id="KW-0325">Glycoprotein</keyword>
<feature type="transmembrane region" description="Helical" evidence="10">
    <location>
        <begin position="984"/>
        <end position="1003"/>
    </location>
</feature>
<feature type="transmembrane region" description="Helical" evidence="10">
    <location>
        <begin position="797"/>
        <end position="818"/>
    </location>
</feature>
<dbReference type="InterPro" id="IPR044726">
    <property type="entry name" value="ABCC_6TM_D2"/>
</dbReference>
<dbReference type="GO" id="GO:0016887">
    <property type="term" value="F:ATP hydrolysis activity"/>
    <property type="evidence" value="ECO:0007669"/>
    <property type="project" value="InterPro"/>
</dbReference>
<dbReference type="CDD" id="cd18580">
    <property type="entry name" value="ABC_6TM_ABCC_D2"/>
    <property type="match status" value="1"/>
</dbReference>
<dbReference type="CDD" id="cd03250">
    <property type="entry name" value="ABCC_MRP_domain1"/>
    <property type="match status" value="1"/>
</dbReference>
<sequence>MFVFYIILLFNVVFQPKAKETTSSIPSRIMFTFLYPVLYIGFKKSLSLDDVNDFGLPEELSSNDATKRFTKLLYGSQSETKDGKRTQPILMPSILAFYDFFFAAVIPKLLYVAVTFAQPFLVSTMLAFIDSYADENAVPQDPNVGWGLVGAYTIVYLSLAATTALYWDKVYAMVIRYRAALVSVLFDKSVRLASSVAENQGKGSAVTYMSVDVERVVEGVIFFHECWAAIVSIACAAVILWFKATYAMIPPLCVMIGFFGVTSIVGKKVSGAQKRWMGSTESRLAVIGSVMKQIVPTKLLGLEPVMPTWINPLRNQEVEHLRAFYRRLVVVVVLSSATINCAGLSALGTFAGISGDIRPQTLFTIYTVVQLVTLPISTVGHCFPLLVASWASMKRIAGFLVLEEKPVSMGGELPTSSNSSTDTLKCSTEKGDSLYEKSEKPMKDVDVPPSLWNVNASASSENESKTIIKDIDISFPLNKLSIVVGPVGSGKSILLKTLLGETHIKTGTRKTPGGTSAKISYAPQEAFIWPTTVKENIILDGDYDYEWYNKVIESCALEYDFKRMSKGDLTQLTEKGGVSGGQKQRISLARALYASRNCSFVVLDDCFSALDAHTTKHVFEALFGSKGLLKRQTVVMVTHSHKHLTAADFVVAMESGSILAQGTLRDLYKNVIDIKNYIGDIPKELEEDNEIVEIKPETEEEQILELQDAALVEKPGHVRKSVDGKKYDLVDEEDPDEEDAGANLGWTPYKFYMRHCGWARLSVCVFFLILYNAIEVGLQIYLEKWSSANTTDHRPWLGGYAGFTVAAFLTSFCMMWMYTQYTAPRASLGMHEKMLENVLEAPVTYFQKTSSALLINRWGSDIFISDFAFPISMLDVSLTAVYVVGAAILILIAVPWLAIAVPVLAVIYWSLQKVYLATSRQLQRLTISSKTPLYTSFSTLLTGLVTIRAFKSTAMFKDLSEWHLNRSQTPMYYRDSGIRFLRTFLNLVTAFIAIGIACIAVGLRNTTSAGYLGVALSQLVSMATSLTNLLLAWTRVENGVVSLERIVEITQLESEEDAHRRDAEENERVLVETKEPAASWPESGHVEYKDVTLRYNSGSRNALDHLNIHLPAGHKLGICGRTGSGKSSTIYALLRGQPLTEGSIIIDGVDLATVPLHTLRSRISTISQDPFLLHASISENLTLGCPEGTNDEDIWQALRDVGMEKQVDELEKKLETQVTTDGTEFSAGERQLLCIARVLLQKRKIVILDEASSSMDGKTDVRLLNLLKTALKGITVISVAHRISTISEYNQVIVMDEGRVLESDSPATLLRKSDSEFYKLAHSQGMLDN</sequence>
<protein>
    <submittedName>
        <fullName evidence="14">P-loop containing nucleoside triphosphate hydrolase protein</fullName>
    </submittedName>
</protein>
<feature type="chain" id="PRO_5044091158" evidence="11">
    <location>
        <begin position="19"/>
        <end position="1329"/>
    </location>
</feature>
<dbReference type="Proteomes" id="UP000307169">
    <property type="component" value="Unassembled WGS sequence"/>
</dbReference>
<keyword evidence="2" id="KW-0813">Transport</keyword>
<keyword evidence="7 10" id="KW-0472">Membrane</keyword>
<evidence type="ECO:0000256" key="4">
    <source>
        <dbReference type="ARBA" id="ARBA00022741"/>
    </source>
</evidence>
<comment type="subcellular location">
    <subcellularLocation>
        <location evidence="1">Membrane</location>
        <topology evidence="1">Multi-pass membrane protein</topology>
    </subcellularLocation>
</comment>
<keyword evidence="3 10" id="KW-0812">Transmembrane</keyword>
<feature type="signal peptide" evidence="11">
    <location>
        <begin position="1"/>
        <end position="18"/>
    </location>
</feature>
<evidence type="ECO:0000256" key="2">
    <source>
        <dbReference type="ARBA" id="ARBA00022448"/>
    </source>
</evidence>
<accession>A0A4T0PMC1</accession>
<comment type="caution">
    <text evidence="14">The sequence shown here is derived from an EMBL/GenBank/DDBJ whole genome shotgun (WGS) entry which is preliminary data.</text>
</comment>
<evidence type="ECO:0000256" key="7">
    <source>
        <dbReference type="ARBA" id="ARBA00023136"/>
    </source>
</evidence>
<dbReference type="InterPro" id="IPR044746">
    <property type="entry name" value="ABCC_6TM_D1"/>
</dbReference>
<dbReference type="OrthoDB" id="6500128at2759"/>
<dbReference type="EMBL" id="SPRO01000029">
    <property type="protein sequence ID" value="TIC29270.1"/>
    <property type="molecule type" value="Genomic_DNA"/>
</dbReference>
<evidence type="ECO:0000256" key="9">
    <source>
        <dbReference type="SAM" id="MobiDB-lite"/>
    </source>
</evidence>
<evidence type="ECO:0000259" key="12">
    <source>
        <dbReference type="PROSITE" id="PS50893"/>
    </source>
</evidence>
<dbReference type="PROSITE" id="PS00211">
    <property type="entry name" value="ABC_TRANSPORTER_1"/>
    <property type="match status" value="2"/>
</dbReference>
<dbReference type="PROSITE" id="PS50929">
    <property type="entry name" value="ABC_TM1F"/>
    <property type="match status" value="2"/>
</dbReference>
<evidence type="ECO:0000256" key="1">
    <source>
        <dbReference type="ARBA" id="ARBA00004141"/>
    </source>
</evidence>
<dbReference type="SMART" id="SM00382">
    <property type="entry name" value="AAA"/>
    <property type="match status" value="2"/>
</dbReference>
<feature type="domain" description="ABC transmembrane type-1" evidence="13">
    <location>
        <begin position="763"/>
        <end position="1038"/>
    </location>
</feature>
<dbReference type="InterPro" id="IPR003593">
    <property type="entry name" value="AAA+_ATPase"/>
</dbReference>
<evidence type="ECO:0000313" key="14">
    <source>
        <dbReference type="EMBL" id="TIB99285.1"/>
    </source>
</evidence>
<keyword evidence="11" id="KW-0732">Signal</keyword>
<reference evidence="17 18" key="1">
    <citation type="submission" date="2019-03" db="EMBL/GenBank/DDBJ databases">
        <title>Sequencing 25 genomes of Wallemia mellicola.</title>
        <authorList>
            <person name="Gostincar C."/>
        </authorList>
    </citation>
    <scope>NUCLEOTIDE SEQUENCE [LARGE SCALE GENOMIC DNA]</scope>
    <source>
        <strain evidence="14 19">EXF-1262</strain>
        <strain evidence="16 17">EXF-1277</strain>
        <strain evidence="15 18">EXF-8738</strain>
    </source>
</reference>
<evidence type="ECO:0000313" key="18">
    <source>
        <dbReference type="Proteomes" id="UP000305647"/>
    </source>
</evidence>
<dbReference type="InterPro" id="IPR036640">
    <property type="entry name" value="ABC1_TM_sf"/>
</dbReference>
<feature type="transmembrane region" description="Helical" evidence="10">
    <location>
        <begin position="149"/>
        <end position="167"/>
    </location>
</feature>
<dbReference type="GO" id="GO:0016020">
    <property type="term" value="C:membrane"/>
    <property type="evidence" value="ECO:0007669"/>
    <property type="project" value="UniProtKB-SubCell"/>
</dbReference>
<dbReference type="Gene3D" id="3.40.50.300">
    <property type="entry name" value="P-loop containing nucleotide triphosphate hydrolases"/>
    <property type="match status" value="2"/>
</dbReference>
<evidence type="ECO:0000256" key="5">
    <source>
        <dbReference type="ARBA" id="ARBA00022840"/>
    </source>
</evidence>
<organism evidence="14 19">
    <name type="scientific">Wallemia mellicola</name>
    <dbReference type="NCBI Taxonomy" id="1708541"/>
    <lineage>
        <taxon>Eukaryota</taxon>
        <taxon>Fungi</taxon>
        <taxon>Dikarya</taxon>
        <taxon>Basidiomycota</taxon>
        <taxon>Wallemiomycotina</taxon>
        <taxon>Wallemiomycetes</taxon>
        <taxon>Wallemiales</taxon>
        <taxon>Wallemiaceae</taxon>
        <taxon>Wallemia</taxon>
    </lineage>
</organism>
<dbReference type="InterPro" id="IPR017871">
    <property type="entry name" value="ABC_transporter-like_CS"/>
</dbReference>
<evidence type="ECO:0000256" key="11">
    <source>
        <dbReference type="SAM" id="SignalP"/>
    </source>
</evidence>
<dbReference type="Pfam" id="PF00005">
    <property type="entry name" value="ABC_tran"/>
    <property type="match status" value="2"/>
</dbReference>
<dbReference type="SUPFAM" id="SSF90123">
    <property type="entry name" value="ABC transporter transmembrane region"/>
    <property type="match status" value="2"/>
</dbReference>
<feature type="transmembrane region" description="Helical" evidence="10">
    <location>
        <begin position="248"/>
        <end position="266"/>
    </location>
</feature>
<evidence type="ECO:0000256" key="10">
    <source>
        <dbReference type="SAM" id="Phobius"/>
    </source>
</evidence>
<keyword evidence="6 10" id="KW-1133">Transmembrane helix</keyword>
<dbReference type="InterPro" id="IPR003439">
    <property type="entry name" value="ABC_transporter-like_ATP-bd"/>
</dbReference>
<feature type="region of interest" description="Disordered" evidence="9">
    <location>
        <begin position="1056"/>
        <end position="1076"/>
    </location>
</feature>
<evidence type="ECO:0000256" key="3">
    <source>
        <dbReference type="ARBA" id="ARBA00022692"/>
    </source>
</evidence>
<feature type="transmembrane region" description="Helical" evidence="10">
    <location>
        <begin position="880"/>
        <end position="911"/>
    </location>
</feature>
<dbReference type="FunFam" id="3.40.50.300:FF:000838">
    <property type="entry name" value="ABC multidrug transporter (Eurofung)"/>
    <property type="match status" value="1"/>
</dbReference>
<dbReference type="GO" id="GO:0005524">
    <property type="term" value="F:ATP binding"/>
    <property type="evidence" value="ECO:0007669"/>
    <property type="project" value="UniProtKB-KW"/>
</dbReference>
<evidence type="ECO:0000313" key="16">
    <source>
        <dbReference type="EMBL" id="TIC59382.1"/>
    </source>
</evidence>
<feature type="domain" description="ABC transporter" evidence="12">
    <location>
        <begin position="442"/>
        <end position="680"/>
    </location>
</feature>
<feature type="compositionally biased region" description="Basic and acidic residues" evidence="9">
    <location>
        <begin position="1057"/>
        <end position="1075"/>
    </location>
</feature>
<dbReference type="PROSITE" id="PS50893">
    <property type="entry name" value="ABC_TRANSPORTER_2"/>
    <property type="match status" value="2"/>
</dbReference>
<evidence type="ECO:0000259" key="13">
    <source>
        <dbReference type="PROSITE" id="PS50929"/>
    </source>
</evidence>
<feature type="transmembrane region" description="Helical" evidence="10">
    <location>
        <begin position="931"/>
        <end position="950"/>
    </location>
</feature>
<name>A0A4T0PMC1_9BASI</name>
<keyword evidence="4" id="KW-0547">Nucleotide-binding</keyword>
<keyword evidence="14" id="KW-0378">Hydrolase</keyword>
<feature type="transmembrane region" description="Helical" evidence="10">
    <location>
        <begin position="365"/>
        <end position="387"/>
    </location>
</feature>
<feature type="domain" description="ABC transporter" evidence="12">
    <location>
        <begin position="1086"/>
        <end position="1322"/>
    </location>
</feature>
<evidence type="ECO:0000313" key="17">
    <source>
        <dbReference type="Proteomes" id="UP000305362"/>
    </source>
</evidence>
<dbReference type="SUPFAM" id="SSF52540">
    <property type="entry name" value="P-loop containing nucleoside triphosphate hydrolases"/>
    <property type="match status" value="2"/>
</dbReference>